<comment type="caution">
    <text evidence="1">The sequence shown here is derived from an EMBL/GenBank/DDBJ whole genome shotgun (WGS) entry which is preliminary data.</text>
</comment>
<reference evidence="1 2" key="1">
    <citation type="journal article" date="2024" name="G3 (Bethesda)">
        <title>Genome assembly of Hibiscus sabdariffa L. provides insights into metabolisms of medicinal natural products.</title>
        <authorList>
            <person name="Kim T."/>
        </authorList>
    </citation>
    <scope>NUCLEOTIDE SEQUENCE [LARGE SCALE GENOMIC DNA]</scope>
    <source>
        <strain evidence="1">TK-2024</strain>
        <tissue evidence="1">Old leaves</tissue>
    </source>
</reference>
<evidence type="ECO:0000313" key="1">
    <source>
        <dbReference type="EMBL" id="KAK8600027.1"/>
    </source>
</evidence>
<evidence type="ECO:0008006" key="3">
    <source>
        <dbReference type="Google" id="ProtNLM"/>
    </source>
</evidence>
<sequence length="67" mass="7451">MLLHIEELTRRSWNVRFQHVGRYGNKVANAIMRGVVAIDFEIHLIDSSPTSLSSLLAADDLMVVSVG</sequence>
<name>A0ABR2GAU5_9ROSI</name>
<organism evidence="1 2">
    <name type="scientific">Hibiscus sabdariffa</name>
    <name type="common">roselle</name>
    <dbReference type="NCBI Taxonomy" id="183260"/>
    <lineage>
        <taxon>Eukaryota</taxon>
        <taxon>Viridiplantae</taxon>
        <taxon>Streptophyta</taxon>
        <taxon>Embryophyta</taxon>
        <taxon>Tracheophyta</taxon>
        <taxon>Spermatophyta</taxon>
        <taxon>Magnoliopsida</taxon>
        <taxon>eudicotyledons</taxon>
        <taxon>Gunneridae</taxon>
        <taxon>Pentapetalae</taxon>
        <taxon>rosids</taxon>
        <taxon>malvids</taxon>
        <taxon>Malvales</taxon>
        <taxon>Malvaceae</taxon>
        <taxon>Malvoideae</taxon>
        <taxon>Hibiscus</taxon>
    </lineage>
</organism>
<evidence type="ECO:0000313" key="2">
    <source>
        <dbReference type="Proteomes" id="UP001472677"/>
    </source>
</evidence>
<keyword evidence="2" id="KW-1185">Reference proteome</keyword>
<dbReference type="EMBL" id="JBBPBM010000001">
    <property type="protein sequence ID" value="KAK8600027.1"/>
    <property type="molecule type" value="Genomic_DNA"/>
</dbReference>
<proteinExistence type="predicted"/>
<accession>A0ABR2GAU5</accession>
<gene>
    <name evidence="1" type="ORF">V6N12_049887</name>
</gene>
<dbReference type="Proteomes" id="UP001472677">
    <property type="component" value="Unassembled WGS sequence"/>
</dbReference>
<protein>
    <recommendedName>
        <fullName evidence="3">RNase H type-1 domain-containing protein</fullName>
    </recommendedName>
</protein>